<keyword evidence="4" id="KW-1185">Reference proteome</keyword>
<dbReference type="PANTHER" id="PTHR48081">
    <property type="entry name" value="AB HYDROLASE SUPERFAMILY PROTEIN C4A8.06C"/>
    <property type="match status" value="1"/>
</dbReference>
<dbReference type="InterPro" id="IPR013094">
    <property type="entry name" value="AB_hydrolase_3"/>
</dbReference>
<gene>
    <name evidence="3" type="ORF">Z520_06056</name>
</gene>
<organism evidence="3 4">
    <name type="scientific">Fonsecaea multimorphosa CBS 102226</name>
    <dbReference type="NCBI Taxonomy" id="1442371"/>
    <lineage>
        <taxon>Eukaryota</taxon>
        <taxon>Fungi</taxon>
        <taxon>Dikarya</taxon>
        <taxon>Ascomycota</taxon>
        <taxon>Pezizomycotina</taxon>
        <taxon>Eurotiomycetes</taxon>
        <taxon>Chaetothyriomycetidae</taxon>
        <taxon>Chaetothyriales</taxon>
        <taxon>Herpotrichiellaceae</taxon>
        <taxon>Fonsecaea</taxon>
    </lineage>
</organism>
<dbReference type="GeneID" id="27711802"/>
<feature type="domain" description="Alpha/beta hydrolase fold-3" evidence="2">
    <location>
        <begin position="101"/>
        <end position="318"/>
    </location>
</feature>
<reference evidence="3 4" key="1">
    <citation type="submission" date="2015-01" db="EMBL/GenBank/DDBJ databases">
        <title>The Genome Sequence of Fonsecaea multimorphosa CBS 102226.</title>
        <authorList>
            <consortium name="The Broad Institute Genomics Platform"/>
            <person name="Cuomo C."/>
            <person name="de Hoog S."/>
            <person name="Gorbushina A."/>
            <person name="Stielow B."/>
            <person name="Teixiera M."/>
            <person name="Abouelleil A."/>
            <person name="Chapman S.B."/>
            <person name="Priest M."/>
            <person name="Young S.K."/>
            <person name="Wortman J."/>
            <person name="Nusbaum C."/>
            <person name="Birren B."/>
        </authorList>
    </citation>
    <scope>NUCLEOTIDE SEQUENCE [LARGE SCALE GENOMIC DNA]</scope>
    <source>
        <strain evidence="3 4">CBS 102226</strain>
    </source>
</reference>
<dbReference type="EMBL" id="KN848072">
    <property type="protein sequence ID" value="KIX97978.1"/>
    <property type="molecule type" value="Genomic_DNA"/>
</dbReference>
<evidence type="ECO:0000313" key="4">
    <source>
        <dbReference type="Proteomes" id="UP000053411"/>
    </source>
</evidence>
<dbReference type="RefSeq" id="XP_016632101.1">
    <property type="nucleotide sequence ID" value="XM_016776559.1"/>
</dbReference>
<dbReference type="Gene3D" id="3.40.50.1820">
    <property type="entry name" value="alpha/beta hydrolase"/>
    <property type="match status" value="1"/>
</dbReference>
<dbReference type="InterPro" id="IPR029058">
    <property type="entry name" value="AB_hydrolase_fold"/>
</dbReference>
<dbReference type="AlphaFoldDB" id="A0A0D2KMS8"/>
<accession>A0A0D2KMS8</accession>
<sequence>MADFSHYGGVSSDWERVIAAIPPEQLAGAIPVAVTLDEPFLLKVQEKTNRERAARAQSALKVLETVRTNDYTCSTVDNVSVPIRVYRPALKQNGKALPVYIWFHGGGFLFGSLDGENAHCTQIVLENAVIVVNICYRHTPQWKWPTQHRDAMTAVDWVFENMLILGGDESKVIIAGRSAGALVAASTALGDLRAVSLHGRSRFCGQILDIPWLCHSAAFPYEAIAQGKDSYSENLTAPILPGDLLHLFETLVTPDPMDSTFNVLLAEDQALEGVPPTHFHIAGRDMLRDQGILYQQKLQRCGVSTTINIYSGVPHGFMFLGDLEASQQWARDHREAIHLLLRYVQGRPSE</sequence>
<dbReference type="Proteomes" id="UP000053411">
    <property type="component" value="Unassembled WGS sequence"/>
</dbReference>
<dbReference type="OrthoDB" id="408631at2759"/>
<evidence type="ECO:0000259" key="2">
    <source>
        <dbReference type="Pfam" id="PF07859"/>
    </source>
</evidence>
<evidence type="ECO:0000256" key="1">
    <source>
        <dbReference type="ARBA" id="ARBA00022801"/>
    </source>
</evidence>
<protein>
    <recommendedName>
        <fullName evidence="2">Alpha/beta hydrolase fold-3 domain-containing protein</fullName>
    </recommendedName>
</protein>
<dbReference type="InterPro" id="IPR050300">
    <property type="entry name" value="GDXG_lipolytic_enzyme"/>
</dbReference>
<dbReference type="SUPFAM" id="SSF53474">
    <property type="entry name" value="alpha/beta-Hydrolases"/>
    <property type="match status" value="1"/>
</dbReference>
<dbReference type="VEuPathDB" id="FungiDB:Z520_06056"/>
<dbReference type="GO" id="GO:0016787">
    <property type="term" value="F:hydrolase activity"/>
    <property type="evidence" value="ECO:0007669"/>
    <property type="project" value="UniProtKB-KW"/>
</dbReference>
<evidence type="ECO:0000313" key="3">
    <source>
        <dbReference type="EMBL" id="KIX97978.1"/>
    </source>
</evidence>
<dbReference type="Pfam" id="PF07859">
    <property type="entry name" value="Abhydrolase_3"/>
    <property type="match status" value="1"/>
</dbReference>
<dbReference type="PANTHER" id="PTHR48081:SF8">
    <property type="entry name" value="ALPHA_BETA HYDROLASE FOLD-3 DOMAIN-CONTAINING PROTEIN-RELATED"/>
    <property type="match status" value="1"/>
</dbReference>
<proteinExistence type="predicted"/>
<name>A0A0D2KMS8_9EURO</name>
<keyword evidence="1" id="KW-0378">Hydrolase</keyword>
<dbReference type="STRING" id="1442371.A0A0D2KMS8"/>